<reference evidence="2 3" key="1">
    <citation type="journal article" date="2018" name="Evol. Lett.">
        <title>Horizontal gene cluster transfer increased hallucinogenic mushroom diversity.</title>
        <authorList>
            <person name="Reynolds H.T."/>
            <person name="Vijayakumar V."/>
            <person name="Gluck-Thaler E."/>
            <person name="Korotkin H.B."/>
            <person name="Matheny P.B."/>
            <person name="Slot J.C."/>
        </authorList>
    </citation>
    <scope>NUCLEOTIDE SEQUENCE [LARGE SCALE GENOMIC DNA]</scope>
    <source>
        <strain evidence="2 3">2629</strain>
    </source>
</reference>
<dbReference type="STRING" id="181874.A0A409YFN6"/>
<organism evidence="2 3">
    <name type="scientific">Panaeolus cyanescens</name>
    <dbReference type="NCBI Taxonomy" id="181874"/>
    <lineage>
        <taxon>Eukaryota</taxon>
        <taxon>Fungi</taxon>
        <taxon>Dikarya</taxon>
        <taxon>Basidiomycota</taxon>
        <taxon>Agaricomycotina</taxon>
        <taxon>Agaricomycetes</taxon>
        <taxon>Agaricomycetidae</taxon>
        <taxon>Agaricales</taxon>
        <taxon>Agaricineae</taxon>
        <taxon>Galeropsidaceae</taxon>
        <taxon>Panaeolus</taxon>
    </lineage>
</organism>
<feature type="compositionally biased region" description="Low complexity" evidence="1">
    <location>
        <begin position="535"/>
        <end position="588"/>
    </location>
</feature>
<feature type="compositionally biased region" description="Basic residues" evidence="1">
    <location>
        <begin position="232"/>
        <end position="246"/>
    </location>
</feature>
<feature type="region of interest" description="Disordered" evidence="1">
    <location>
        <begin position="42"/>
        <end position="78"/>
    </location>
</feature>
<proteinExistence type="predicted"/>
<feature type="region of interest" description="Disordered" evidence="1">
    <location>
        <begin position="281"/>
        <end position="346"/>
    </location>
</feature>
<feature type="compositionally biased region" description="Low complexity" evidence="1">
    <location>
        <begin position="44"/>
        <end position="78"/>
    </location>
</feature>
<name>A0A409YFN6_9AGAR</name>
<evidence type="ECO:0000313" key="2">
    <source>
        <dbReference type="EMBL" id="PPR01785.1"/>
    </source>
</evidence>
<feature type="region of interest" description="Disordered" evidence="1">
    <location>
        <begin position="97"/>
        <end position="149"/>
    </location>
</feature>
<accession>A0A409YFN6</accession>
<feature type="compositionally biased region" description="Polar residues" evidence="1">
    <location>
        <begin position="505"/>
        <end position="526"/>
    </location>
</feature>
<dbReference type="AlphaFoldDB" id="A0A409YFN6"/>
<dbReference type="OrthoDB" id="3070411at2759"/>
<feature type="compositionally biased region" description="Low complexity" evidence="1">
    <location>
        <begin position="744"/>
        <end position="755"/>
    </location>
</feature>
<feature type="compositionally biased region" description="Low complexity" evidence="1">
    <location>
        <begin position="676"/>
        <end position="692"/>
    </location>
</feature>
<dbReference type="EMBL" id="NHTK01001216">
    <property type="protein sequence ID" value="PPR01785.1"/>
    <property type="molecule type" value="Genomic_DNA"/>
</dbReference>
<protein>
    <submittedName>
        <fullName evidence="2">Uncharacterized protein</fullName>
    </submittedName>
</protein>
<comment type="caution">
    <text evidence="2">The sequence shown here is derived from an EMBL/GenBank/DDBJ whole genome shotgun (WGS) entry which is preliminary data.</text>
</comment>
<dbReference type="InParanoid" id="A0A409YFN6"/>
<feature type="region of interest" description="Disordered" evidence="1">
    <location>
        <begin position="475"/>
        <end position="603"/>
    </location>
</feature>
<evidence type="ECO:0000313" key="3">
    <source>
        <dbReference type="Proteomes" id="UP000284842"/>
    </source>
</evidence>
<sequence length="910" mass="95321">MCTCFSSPYYLHDVYLVPPPKCAQIPGSQSYTDSTRVIYRNTNSSLPSSLPGSVSPSASSSPPSSPPSSAAAATPSTAHYHSNNSLALPVLSSSMNTRKPLRSSPLAGPPALFNSESSDSEVDSSDFDGPGSRSPNPYSSTATSPTDSTFGFISNTSSCSISEGEVATTGLMFSTKSEKRRMVRLKLPAECHLHPRVSVAQQRGGPEMPMMGTTVCTCSSTPRLPTSAAATPKKKSNTGVLKKKRPSVSPTSAVFGDPHQNANIKEPVMLSPPLRSFASRSRESLGLGSGELKDSVDGGGVGKGDVDRVGVGAGGSSGAEGLGWSDRSRTGAGTGTGGLLSASLSGSGISEKGRVRALGPRPLPISTLRDRPVSAQVQVVAEGESRRRKEEWETVESEHQNLYMKSTKSNSNGYGYGQRRMTMMELSTGARGGDVYGDIRFKKSSENLKPPVARGGGNRAGHEWEEFGVLRTAGTYNQPLLPSPLSDGRDADPKTRRRSMGNMLPPSSNINKLAVSTSSIPTSNGFLSPPSTPPSKRLSASISQSQSLSSSYSSPRSMSYSPSSSSPLSLSSSTSSPLSFLPPYTTRPHTPPTPTPDPYQKSKRVVSTSNSWYTAQPWGEIPKFTRLGLAAPGVVLPIPAKEHWRLKRGISGGSMNGSTSSRQSSVGHGSIGSGGAMSMRSLSNSSSSSCVPISPPQTPSKASESPRITRISEANESEENDNCVNSTEGNGNDDEVERETLSRSSSASAATSMSTSSASSSACWSACTTATTTTMMSPSSTSEGDLSVGGGSIPDAWAKKKSQVVVVDNDATVKQVNVNETKHKRRRSLGIIKGLGLGGGGAGGGSFAAALSPPSSPPHHHHLGAEPRLGGRFTLSEVTLTTADKNHKGDFNPNLPVKKWWRTLVGARER</sequence>
<dbReference type="Proteomes" id="UP000284842">
    <property type="component" value="Unassembled WGS sequence"/>
</dbReference>
<feature type="region of interest" description="Disordered" evidence="1">
    <location>
        <begin position="223"/>
        <end position="268"/>
    </location>
</feature>
<feature type="compositionally biased region" description="Gly residues" evidence="1">
    <location>
        <begin position="311"/>
        <end position="321"/>
    </location>
</feature>
<keyword evidence="3" id="KW-1185">Reference proteome</keyword>
<gene>
    <name evidence="2" type="ORF">CVT24_001712</name>
</gene>
<feature type="region of interest" description="Disordered" evidence="1">
    <location>
        <begin position="649"/>
        <end position="755"/>
    </location>
</feature>
<evidence type="ECO:0000256" key="1">
    <source>
        <dbReference type="SAM" id="MobiDB-lite"/>
    </source>
</evidence>
<feature type="compositionally biased region" description="Polar residues" evidence="1">
    <location>
        <begin position="133"/>
        <end position="149"/>
    </location>
</feature>